<dbReference type="Gene3D" id="3.90.1170.20">
    <property type="entry name" value="Quinolinate phosphoribosyl transferase, N-terminal domain"/>
    <property type="match status" value="1"/>
</dbReference>
<gene>
    <name evidence="7" type="primary">BNA6</name>
    <name evidence="7" type="ORF">Cantr_05771</name>
</gene>
<dbReference type="PANTHER" id="PTHR32179">
    <property type="entry name" value="NICOTINATE-NUCLEOTIDE PYROPHOSPHORYLASE [CARBOXYLATING]"/>
    <property type="match status" value="1"/>
</dbReference>
<dbReference type="GO" id="GO:0034213">
    <property type="term" value="P:quinolinate catabolic process"/>
    <property type="evidence" value="ECO:0007669"/>
    <property type="project" value="TreeGrafter"/>
</dbReference>
<comment type="similarity">
    <text evidence="2">Belongs to the NadC/ModD family.</text>
</comment>
<evidence type="ECO:0000313" key="8">
    <source>
        <dbReference type="Proteomes" id="UP000253472"/>
    </source>
</evidence>
<feature type="domain" description="Quinolinate phosphoribosyl transferase C-terminal" evidence="5">
    <location>
        <begin position="152"/>
        <end position="215"/>
    </location>
</feature>
<evidence type="ECO:0000256" key="3">
    <source>
        <dbReference type="ARBA" id="ARBA00022676"/>
    </source>
</evidence>
<keyword evidence="3" id="KW-0328">Glycosyltransferase</keyword>
<evidence type="ECO:0000256" key="1">
    <source>
        <dbReference type="ARBA" id="ARBA00004790"/>
    </source>
</evidence>
<evidence type="ECO:0000313" key="7">
    <source>
        <dbReference type="EMBL" id="RCK56218.1"/>
    </source>
</evidence>
<dbReference type="EMBL" id="QLNQ01000029">
    <property type="protein sequence ID" value="RCK56218.1"/>
    <property type="molecule type" value="Genomic_DNA"/>
</dbReference>
<dbReference type="SUPFAM" id="SSF51690">
    <property type="entry name" value="Nicotinate/Quinolinate PRTase C-terminal domain-like"/>
    <property type="match status" value="1"/>
</dbReference>
<evidence type="ECO:0000259" key="6">
    <source>
        <dbReference type="Pfam" id="PF02749"/>
    </source>
</evidence>
<dbReference type="GO" id="GO:0009435">
    <property type="term" value="P:NAD+ biosynthetic process"/>
    <property type="evidence" value="ECO:0007669"/>
    <property type="project" value="UniProtKB-UniPathway"/>
</dbReference>
<evidence type="ECO:0000256" key="4">
    <source>
        <dbReference type="ARBA" id="ARBA00022679"/>
    </source>
</evidence>
<keyword evidence="8" id="KW-1185">Reference proteome</keyword>
<dbReference type="Pfam" id="PF02749">
    <property type="entry name" value="QRPTase_N"/>
    <property type="match status" value="1"/>
</dbReference>
<dbReference type="Gene3D" id="3.20.20.70">
    <property type="entry name" value="Aldolase class I"/>
    <property type="match status" value="2"/>
</dbReference>
<dbReference type="InterPro" id="IPR013785">
    <property type="entry name" value="Aldolase_TIM"/>
</dbReference>
<evidence type="ECO:0000259" key="5">
    <source>
        <dbReference type="Pfam" id="PF01729"/>
    </source>
</evidence>
<dbReference type="AlphaFoldDB" id="A0A367XRH9"/>
<dbReference type="OrthoDB" id="10067394at2759"/>
<protein>
    <submittedName>
        <fullName evidence="7">Nicotinate-nucleotide pyrophosphorylase [carboxylating]</fullName>
    </submittedName>
</protein>
<evidence type="ECO:0000256" key="2">
    <source>
        <dbReference type="ARBA" id="ARBA00009400"/>
    </source>
</evidence>
<dbReference type="GO" id="GO:0004514">
    <property type="term" value="F:nicotinate-nucleotide diphosphorylase (carboxylating) activity"/>
    <property type="evidence" value="ECO:0007669"/>
    <property type="project" value="InterPro"/>
</dbReference>
<dbReference type="SUPFAM" id="SSF54675">
    <property type="entry name" value="Nicotinate/Quinolinate PRTase N-terminal domain-like"/>
    <property type="match status" value="1"/>
</dbReference>
<dbReference type="UniPathway" id="UPA00253"/>
<dbReference type="Pfam" id="PF01729">
    <property type="entry name" value="QRPTase_C"/>
    <property type="match status" value="1"/>
</dbReference>
<dbReference type="GO" id="GO:0005737">
    <property type="term" value="C:cytoplasm"/>
    <property type="evidence" value="ECO:0007669"/>
    <property type="project" value="TreeGrafter"/>
</dbReference>
<organism evidence="7 8">
    <name type="scientific">Candida viswanathii</name>
    <dbReference type="NCBI Taxonomy" id="5486"/>
    <lineage>
        <taxon>Eukaryota</taxon>
        <taxon>Fungi</taxon>
        <taxon>Dikarya</taxon>
        <taxon>Ascomycota</taxon>
        <taxon>Saccharomycotina</taxon>
        <taxon>Pichiomycetes</taxon>
        <taxon>Debaryomycetaceae</taxon>
        <taxon>Candida/Lodderomyces clade</taxon>
        <taxon>Candida</taxon>
    </lineage>
</organism>
<name>A0A367XRH9_9ASCO</name>
<comment type="pathway">
    <text evidence="1">Cofactor biosynthesis; NAD(+) biosynthesis.</text>
</comment>
<dbReference type="Proteomes" id="UP000253472">
    <property type="component" value="Unassembled WGS sequence"/>
</dbReference>
<dbReference type="InterPro" id="IPR036068">
    <property type="entry name" value="Nicotinate_pribotase-like_C"/>
</dbReference>
<dbReference type="STRING" id="5486.A0A367XRH9"/>
<dbReference type="InterPro" id="IPR037128">
    <property type="entry name" value="Quinolinate_PRibosylTase_N_sf"/>
</dbReference>
<comment type="caution">
    <text evidence="7">The sequence shown here is derived from an EMBL/GenBank/DDBJ whole genome shotgun (WGS) entry which is preliminary data.</text>
</comment>
<dbReference type="InterPro" id="IPR002638">
    <property type="entry name" value="Quinolinate_PRibosylTrfase_C"/>
</dbReference>
<accession>A0A367XRH9</accession>
<sequence length="228" mass="25144">MASEYANLLPVSGNWKQKITEYLTEDVPSFDFGGFVVGNTPETGSLYMKQAGLICGIPFVNEVFHQCNLQHKWHQAGGKIVVCKVKGSASNILLAERTALNLLSRASGVATQSYKTKKLADESGYTDYSGLRQLEKYAMLVGGVDTHRYDLKAIDAGADVIMLDNFKGEELRQVAQSLKKKYEGTNKAFLLECSGGLTLQNLSSYLSNDIDIIRHLLSTKVLEPLTFH</sequence>
<dbReference type="PANTHER" id="PTHR32179:SF3">
    <property type="entry name" value="NICOTINATE-NUCLEOTIDE PYROPHOSPHORYLASE [CARBOXYLATING]"/>
    <property type="match status" value="1"/>
</dbReference>
<proteinExistence type="inferred from homology"/>
<dbReference type="InterPro" id="IPR022412">
    <property type="entry name" value="Quinolinate_PRibosylTrfase_N"/>
</dbReference>
<keyword evidence="4" id="KW-0808">Transferase</keyword>
<dbReference type="InterPro" id="IPR027277">
    <property type="entry name" value="NadC/ModD"/>
</dbReference>
<feature type="domain" description="Quinolinate phosphoribosyl transferase N-terminal" evidence="6">
    <location>
        <begin position="38"/>
        <end position="107"/>
    </location>
</feature>
<reference evidence="7 8" key="1">
    <citation type="submission" date="2018-06" db="EMBL/GenBank/DDBJ databases">
        <title>Whole genome sequencing of Candida tropicalis (genome annotated by CSBL at Korea University).</title>
        <authorList>
            <person name="Ahn J."/>
        </authorList>
    </citation>
    <scope>NUCLEOTIDE SEQUENCE [LARGE SCALE GENOMIC DNA]</scope>
    <source>
        <strain evidence="7 8">ATCC 20962</strain>
    </source>
</reference>